<evidence type="ECO:0000256" key="2">
    <source>
        <dbReference type="ARBA" id="ARBA00022490"/>
    </source>
</evidence>
<evidence type="ECO:0000313" key="6">
    <source>
        <dbReference type="Proteomes" id="UP001497623"/>
    </source>
</evidence>
<dbReference type="Proteomes" id="UP001497623">
    <property type="component" value="Unassembled WGS sequence"/>
</dbReference>
<evidence type="ECO:0000256" key="3">
    <source>
        <dbReference type="ARBA" id="ARBA00022737"/>
    </source>
</evidence>
<comment type="caution">
    <text evidence="5">The sequence shown here is derived from an EMBL/GenBank/DDBJ whole genome shotgun (WGS) entry which is preliminary data.</text>
</comment>
<evidence type="ECO:0000259" key="4">
    <source>
        <dbReference type="PROSITE" id="PS50106"/>
    </source>
</evidence>
<feature type="non-terminal residue" evidence="5">
    <location>
        <position position="102"/>
    </location>
</feature>
<keyword evidence="3" id="KW-0677">Repeat</keyword>
<proteinExistence type="predicted"/>
<dbReference type="InterPro" id="IPR043545">
    <property type="entry name" value="GRIP1/2"/>
</dbReference>
<dbReference type="Pfam" id="PF00595">
    <property type="entry name" value="PDZ"/>
    <property type="match status" value="1"/>
</dbReference>
<accession>A0AAV2SH68</accession>
<dbReference type="SMART" id="SM00228">
    <property type="entry name" value="PDZ"/>
    <property type="match status" value="1"/>
</dbReference>
<feature type="domain" description="PDZ" evidence="4">
    <location>
        <begin position="1"/>
        <end position="65"/>
    </location>
</feature>
<dbReference type="InterPro" id="IPR036034">
    <property type="entry name" value="PDZ_sf"/>
</dbReference>
<keyword evidence="2" id="KW-0963">Cytoplasm</keyword>
<name>A0AAV2SH68_MEGNR</name>
<dbReference type="GO" id="GO:0005737">
    <property type="term" value="C:cytoplasm"/>
    <property type="evidence" value="ECO:0007669"/>
    <property type="project" value="UniProtKB-SubCell"/>
</dbReference>
<evidence type="ECO:0000256" key="1">
    <source>
        <dbReference type="ARBA" id="ARBA00004496"/>
    </source>
</evidence>
<reference evidence="5 6" key="1">
    <citation type="submission" date="2024-05" db="EMBL/GenBank/DDBJ databases">
        <authorList>
            <person name="Wallberg A."/>
        </authorList>
    </citation>
    <scope>NUCLEOTIDE SEQUENCE [LARGE SCALE GENOMIC DNA]</scope>
</reference>
<sequence>EEPFDPIYIAGLASGGLADRTGAIHVGDRLLAINGSSLRGKPLSEAIAMLQNSGDTVTLKISRPRDSGVHSEELGREDWLGRFAPAIPSVDSAVESWDSSAS</sequence>
<dbReference type="GO" id="GO:0098887">
    <property type="term" value="P:neurotransmitter receptor transport, endosome to postsynaptic membrane"/>
    <property type="evidence" value="ECO:0007669"/>
    <property type="project" value="TreeGrafter"/>
</dbReference>
<dbReference type="PROSITE" id="PS50106">
    <property type="entry name" value="PDZ"/>
    <property type="match status" value="1"/>
</dbReference>
<dbReference type="PANTHER" id="PTHR46227">
    <property type="entry name" value="GLUTAMATE RECEPTOR-INTERACTING PROTEIN GRIP"/>
    <property type="match status" value="1"/>
</dbReference>
<gene>
    <name evidence="5" type="ORF">MNOR_LOCUS35605</name>
</gene>
<dbReference type="AlphaFoldDB" id="A0AAV2SH68"/>
<protein>
    <recommendedName>
        <fullName evidence="4">PDZ domain-containing protein</fullName>
    </recommendedName>
</protein>
<dbReference type="Gene3D" id="2.30.42.10">
    <property type="match status" value="1"/>
</dbReference>
<keyword evidence="6" id="KW-1185">Reference proteome</keyword>
<dbReference type="PANTHER" id="PTHR46227:SF2">
    <property type="entry name" value="FI03335P"/>
    <property type="match status" value="1"/>
</dbReference>
<dbReference type="EMBL" id="CAXKWB010060175">
    <property type="protein sequence ID" value="CAL4182673.1"/>
    <property type="molecule type" value="Genomic_DNA"/>
</dbReference>
<comment type="subcellular location">
    <subcellularLocation>
        <location evidence="1">Cytoplasm</location>
    </subcellularLocation>
</comment>
<organism evidence="5 6">
    <name type="scientific">Meganyctiphanes norvegica</name>
    <name type="common">Northern krill</name>
    <name type="synonym">Thysanopoda norvegica</name>
    <dbReference type="NCBI Taxonomy" id="48144"/>
    <lineage>
        <taxon>Eukaryota</taxon>
        <taxon>Metazoa</taxon>
        <taxon>Ecdysozoa</taxon>
        <taxon>Arthropoda</taxon>
        <taxon>Crustacea</taxon>
        <taxon>Multicrustacea</taxon>
        <taxon>Malacostraca</taxon>
        <taxon>Eumalacostraca</taxon>
        <taxon>Eucarida</taxon>
        <taxon>Euphausiacea</taxon>
        <taxon>Euphausiidae</taxon>
        <taxon>Meganyctiphanes</taxon>
    </lineage>
</organism>
<feature type="non-terminal residue" evidence="5">
    <location>
        <position position="1"/>
    </location>
</feature>
<evidence type="ECO:0000313" key="5">
    <source>
        <dbReference type="EMBL" id="CAL4182673.1"/>
    </source>
</evidence>
<dbReference type="InterPro" id="IPR001478">
    <property type="entry name" value="PDZ"/>
</dbReference>
<dbReference type="SUPFAM" id="SSF50156">
    <property type="entry name" value="PDZ domain-like"/>
    <property type="match status" value="1"/>
</dbReference>